<dbReference type="EMBL" id="BCLY01000017">
    <property type="protein sequence ID" value="GAQ12278.1"/>
    <property type="molecule type" value="Genomic_DNA"/>
</dbReference>
<dbReference type="CDD" id="cd11058">
    <property type="entry name" value="CYP60B-like"/>
    <property type="match status" value="1"/>
</dbReference>
<dbReference type="GO" id="GO:0020037">
    <property type="term" value="F:heme binding"/>
    <property type="evidence" value="ECO:0007669"/>
    <property type="project" value="InterPro"/>
</dbReference>
<evidence type="ECO:0000256" key="2">
    <source>
        <dbReference type="ARBA" id="ARBA00010617"/>
    </source>
</evidence>
<gene>
    <name evidence="11" type="ORF">ALT_9599</name>
</gene>
<dbReference type="InterPro" id="IPR050121">
    <property type="entry name" value="Cytochrome_P450_monoxygenase"/>
</dbReference>
<evidence type="ECO:0000256" key="10">
    <source>
        <dbReference type="SAM" id="Phobius"/>
    </source>
</evidence>
<organism evidence="11 12">
    <name type="scientific">Aspergillus lentulus</name>
    <dbReference type="NCBI Taxonomy" id="293939"/>
    <lineage>
        <taxon>Eukaryota</taxon>
        <taxon>Fungi</taxon>
        <taxon>Dikarya</taxon>
        <taxon>Ascomycota</taxon>
        <taxon>Pezizomycotina</taxon>
        <taxon>Eurotiomycetes</taxon>
        <taxon>Eurotiomycetidae</taxon>
        <taxon>Eurotiales</taxon>
        <taxon>Aspergillaceae</taxon>
        <taxon>Aspergillus</taxon>
        <taxon>Aspergillus subgen. Fumigati</taxon>
    </lineage>
</organism>
<dbReference type="InterPro" id="IPR001128">
    <property type="entry name" value="Cyt_P450"/>
</dbReference>
<keyword evidence="10" id="KW-1133">Transmembrane helix</keyword>
<keyword evidence="6 8" id="KW-0408">Iron</keyword>
<dbReference type="PANTHER" id="PTHR24305:SF210">
    <property type="entry name" value="CYTOCHROME P450 MONOOXYGENASE ASQL-RELATED"/>
    <property type="match status" value="1"/>
</dbReference>
<sequence>MMLLQQLTIMIVPISMTWQGITMLFIEVCALALIYSTFYNVYLHPLRKYPGPWWLAASRLPYSLFILRGTATTKTRELHDKYGHVVRVSPDTLSYTCKQVWSDVYGGDKTGYKGEIPKDPIYYMRQGPVSDIVSGRSASLPRFDTILIEYLWQSSASSADHSRLRRMLAPLFSQRAVTLQENYLRPHIALFIARLARPNQEQEGRRSGVVNLTHWLNLLTTDVICELTFGETFGGLDNGKLHPWLDSVFWIFKISSFIREVNHWPTFARKALICCVPRRILQGQHAVISFCEDATARRMQQDPGRPDFMSHILEKTGGKRMTKTEAELAALTLIIAGSETVATMLSGTVYLLCTNPRVLRDLTERIRADFRQESDLNLVNLQRHQFLNATILECLRLYPPAPDSLFRRTIASETIIMGRSVPPQTCVTMNLWAANRSAFNFHRPNEMVPERWTKPCPKEFQDDDRDVMKPFSVGQRDCLGKNHSSLLEYKSGGLLPASLLTESAHIARQYVRDYGRKRQQHQHQQQQEESEPCELGSSNIEPTLVAEVPEELGQADSPSNNSDADTTVHGSLPEDLISASSNIQSFFGWYRTSTYTLTRHQDQNARDKLVLKQEQVSQSHKSLHSDMPNVLNCSPPAKIIQRVLPKQRLVLQNLETVSVNCLFGSSGGRTYLLSSADYCRSSKHPVHTNDILDSRIGLTSSETELCPKGKGKEDDDGNDGVIALTRPAVEDKRTLSSITEGDIQGGIRPTSESSTVFRNIAMGTERQWW</sequence>
<dbReference type="Gene3D" id="1.10.630.10">
    <property type="entry name" value="Cytochrome P450"/>
    <property type="match status" value="1"/>
</dbReference>
<evidence type="ECO:0000256" key="3">
    <source>
        <dbReference type="ARBA" id="ARBA00022617"/>
    </source>
</evidence>
<evidence type="ECO:0000313" key="11">
    <source>
        <dbReference type="EMBL" id="GAQ12278.1"/>
    </source>
</evidence>
<dbReference type="InterPro" id="IPR002401">
    <property type="entry name" value="Cyt_P450_E_grp-I"/>
</dbReference>
<evidence type="ECO:0000256" key="5">
    <source>
        <dbReference type="ARBA" id="ARBA00023002"/>
    </source>
</evidence>
<keyword evidence="5" id="KW-0560">Oxidoreductase</keyword>
<evidence type="ECO:0000313" key="12">
    <source>
        <dbReference type="Proteomes" id="UP000051487"/>
    </source>
</evidence>
<keyword evidence="10" id="KW-0472">Membrane</keyword>
<dbReference type="PROSITE" id="PS00086">
    <property type="entry name" value="CYTOCHROME_P450"/>
    <property type="match status" value="1"/>
</dbReference>
<feature type="compositionally biased region" description="Polar residues" evidence="9">
    <location>
        <begin position="556"/>
        <end position="569"/>
    </location>
</feature>
<dbReference type="GO" id="GO:0004497">
    <property type="term" value="F:monooxygenase activity"/>
    <property type="evidence" value="ECO:0007669"/>
    <property type="project" value="UniProtKB-KW"/>
</dbReference>
<evidence type="ECO:0000256" key="8">
    <source>
        <dbReference type="PIRSR" id="PIRSR602401-1"/>
    </source>
</evidence>
<dbReference type="Pfam" id="PF00067">
    <property type="entry name" value="p450"/>
    <property type="match status" value="1"/>
</dbReference>
<keyword evidence="3 8" id="KW-0349">Heme</keyword>
<dbReference type="SUPFAM" id="SSF48264">
    <property type="entry name" value="Cytochrome P450"/>
    <property type="match status" value="1"/>
</dbReference>
<dbReference type="GO" id="GO:0016705">
    <property type="term" value="F:oxidoreductase activity, acting on paired donors, with incorporation or reduction of molecular oxygen"/>
    <property type="evidence" value="ECO:0007669"/>
    <property type="project" value="InterPro"/>
</dbReference>
<dbReference type="PRINTS" id="PR00463">
    <property type="entry name" value="EP450I"/>
</dbReference>
<protein>
    <submittedName>
        <fullName evidence="11">Isotrichodermin C-15 hydroxylase</fullName>
    </submittedName>
</protein>
<dbReference type="InterPro" id="IPR017972">
    <property type="entry name" value="Cyt_P450_CS"/>
</dbReference>
<evidence type="ECO:0000256" key="1">
    <source>
        <dbReference type="ARBA" id="ARBA00001971"/>
    </source>
</evidence>
<feature type="binding site" description="axial binding residue" evidence="8">
    <location>
        <position position="478"/>
    </location>
    <ligand>
        <name>heme</name>
        <dbReference type="ChEBI" id="CHEBI:30413"/>
    </ligand>
    <ligandPart>
        <name>Fe</name>
        <dbReference type="ChEBI" id="CHEBI:18248"/>
    </ligandPart>
</feature>
<dbReference type="GO" id="GO:0044283">
    <property type="term" value="P:small molecule biosynthetic process"/>
    <property type="evidence" value="ECO:0007669"/>
    <property type="project" value="UniProtKB-ARBA"/>
</dbReference>
<comment type="caution">
    <text evidence="11">The sequence shown here is derived from an EMBL/GenBank/DDBJ whole genome shotgun (WGS) entry which is preliminary data.</text>
</comment>
<comment type="cofactor">
    <cofactor evidence="1 8">
        <name>heme</name>
        <dbReference type="ChEBI" id="CHEBI:30413"/>
    </cofactor>
</comment>
<feature type="region of interest" description="Disordered" evidence="9">
    <location>
        <begin position="514"/>
        <end position="537"/>
    </location>
</feature>
<reference evidence="11 12" key="1">
    <citation type="submission" date="2015-11" db="EMBL/GenBank/DDBJ databases">
        <title>Aspergillus lentulus strain IFM 54703T.</title>
        <authorList>
            <person name="Kusuya Y."/>
            <person name="Sakai K."/>
            <person name="Kamei K."/>
            <person name="Takahashi H."/>
            <person name="Yaguchi T."/>
        </authorList>
    </citation>
    <scope>NUCLEOTIDE SEQUENCE [LARGE SCALE GENOMIC DNA]</scope>
    <source>
        <strain evidence="11 12">IFM 54703</strain>
    </source>
</reference>
<keyword evidence="7" id="KW-0503">Monooxygenase</keyword>
<comment type="similarity">
    <text evidence="2">Belongs to the cytochrome P450 family.</text>
</comment>
<feature type="transmembrane region" description="Helical" evidence="10">
    <location>
        <begin position="21"/>
        <end position="41"/>
    </location>
</feature>
<evidence type="ECO:0000256" key="6">
    <source>
        <dbReference type="ARBA" id="ARBA00023004"/>
    </source>
</evidence>
<evidence type="ECO:0000256" key="7">
    <source>
        <dbReference type="ARBA" id="ARBA00023033"/>
    </source>
</evidence>
<evidence type="ECO:0000256" key="4">
    <source>
        <dbReference type="ARBA" id="ARBA00022723"/>
    </source>
</evidence>
<evidence type="ECO:0000256" key="9">
    <source>
        <dbReference type="SAM" id="MobiDB-lite"/>
    </source>
</evidence>
<name>A0AAN4PVQ2_ASPLE</name>
<keyword evidence="4 8" id="KW-0479">Metal-binding</keyword>
<dbReference type="PRINTS" id="PR00385">
    <property type="entry name" value="P450"/>
</dbReference>
<dbReference type="InterPro" id="IPR036396">
    <property type="entry name" value="Cyt_P450_sf"/>
</dbReference>
<accession>A0AAN4PVQ2</accession>
<dbReference type="Proteomes" id="UP000051487">
    <property type="component" value="Unassembled WGS sequence"/>
</dbReference>
<feature type="region of interest" description="Disordered" evidence="9">
    <location>
        <begin position="551"/>
        <end position="571"/>
    </location>
</feature>
<dbReference type="AlphaFoldDB" id="A0AAN4PVQ2"/>
<keyword evidence="10" id="KW-0812">Transmembrane</keyword>
<proteinExistence type="inferred from homology"/>
<dbReference type="GO" id="GO:0005506">
    <property type="term" value="F:iron ion binding"/>
    <property type="evidence" value="ECO:0007669"/>
    <property type="project" value="InterPro"/>
</dbReference>
<dbReference type="PANTHER" id="PTHR24305">
    <property type="entry name" value="CYTOCHROME P450"/>
    <property type="match status" value="1"/>
</dbReference>